<feature type="compositionally biased region" description="Basic and acidic residues" evidence="1">
    <location>
        <begin position="47"/>
        <end position="63"/>
    </location>
</feature>
<gene>
    <name evidence="2" type="ORF">NBR_LOCUS2901</name>
</gene>
<organism evidence="4">
    <name type="scientific">Nippostrongylus brasiliensis</name>
    <name type="common">Rat hookworm</name>
    <dbReference type="NCBI Taxonomy" id="27835"/>
    <lineage>
        <taxon>Eukaryota</taxon>
        <taxon>Metazoa</taxon>
        <taxon>Ecdysozoa</taxon>
        <taxon>Nematoda</taxon>
        <taxon>Chromadorea</taxon>
        <taxon>Rhabditida</taxon>
        <taxon>Rhabditina</taxon>
        <taxon>Rhabditomorpha</taxon>
        <taxon>Strongyloidea</taxon>
        <taxon>Heligmosomidae</taxon>
        <taxon>Nippostrongylus</taxon>
    </lineage>
</organism>
<protein>
    <submittedName>
        <fullName evidence="4">PH domain-containing protein</fullName>
    </submittedName>
</protein>
<proteinExistence type="predicted"/>
<evidence type="ECO:0000313" key="3">
    <source>
        <dbReference type="Proteomes" id="UP000271162"/>
    </source>
</evidence>
<evidence type="ECO:0000313" key="2">
    <source>
        <dbReference type="EMBL" id="VDL66490.1"/>
    </source>
</evidence>
<evidence type="ECO:0000313" key="4">
    <source>
        <dbReference type="WBParaSite" id="NBR_0000290001-mRNA-1"/>
    </source>
</evidence>
<accession>A0A0N4XK48</accession>
<dbReference type="WBParaSite" id="NBR_0000290001-mRNA-1">
    <property type="protein sequence ID" value="NBR_0000290001-mRNA-1"/>
    <property type="gene ID" value="NBR_0000290001"/>
</dbReference>
<dbReference type="Proteomes" id="UP000271162">
    <property type="component" value="Unassembled WGS sequence"/>
</dbReference>
<sequence>MDLFSPTSCEKDKWMAAAVAEMAEDNEKYGGKVYLALREPVTQVDQLARDSKIDSRDELRPVENENAVDMEEESTMP</sequence>
<feature type="region of interest" description="Disordered" evidence="1">
    <location>
        <begin position="46"/>
        <end position="77"/>
    </location>
</feature>
<evidence type="ECO:0000256" key="1">
    <source>
        <dbReference type="SAM" id="MobiDB-lite"/>
    </source>
</evidence>
<reference evidence="2 3" key="2">
    <citation type="submission" date="2018-11" db="EMBL/GenBank/DDBJ databases">
        <authorList>
            <consortium name="Pathogen Informatics"/>
        </authorList>
    </citation>
    <scope>NUCLEOTIDE SEQUENCE [LARGE SCALE GENOMIC DNA]</scope>
</reference>
<reference evidence="4" key="1">
    <citation type="submission" date="2017-02" db="UniProtKB">
        <authorList>
            <consortium name="WormBaseParasite"/>
        </authorList>
    </citation>
    <scope>IDENTIFICATION</scope>
</reference>
<feature type="compositionally biased region" description="Acidic residues" evidence="1">
    <location>
        <begin position="66"/>
        <end position="77"/>
    </location>
</feature>
<keyword evidence="3" id="KW-1185">Reference proteome</keyword>
<dbReference type="AlphaFoldDB" id="A0A0N4XK48"/>
<dbReference type="EMBL" id="UYSL01003795">
    <property type="protein sequence ID" value="VDL66490.1"/>
    <property type="molecule type" value="Genomic_DNA"/>
</dbReference>
<name>A0A0N4XK48_NIPBR</name>